<dbReference type="Proteomes" id="UP000015455">
    <property type="component" value="Unassembled WGS sequence"/>
</dbReference>
<comment type="caution">
    <text evidence="16">The sequence shown here is derived from an EMBL/GenBank/DDBJ whole genome shotgun (WGS) entry which is preliminary data.</text>
</comment>
<dbReference type="GO" id="GO:0030163">
    <property type="term" value="P:protein catabolic process"/>
    <property type="evidence" value="ECO:0007669"/>
    <property type="project" value="UniProtKB-UniRule"/>
</dbReference>
<comment type="similarity">
    <text evidence="9 15">Belongs to the L/F-transferase family.</text>
</comment>
<dbReference type="GO" id="GO:0008914">
    <property type="term" value="F:leucyl-tRNA--protein transferase activity"/>
    <property type="evidence" value="ECO:0007669"/>
    <property type="project" value="UniProtKB-UniRule"/>
</dbReference>
<comment type="catalytic activity">
    <reaction evidence="6 15">
        <text>N-terminal L-arginyl-[protein] + L-leucyl-tRNA(Leu) = N-terminal L-leucyl-L-arginyl-[protein] + tRNA(Leu) + H(+)</text>
        <dbReference type="Rhea" id="RHEA:50416"/>
        <dbReference type="Rhea" id="RHEA-COMP:9613"/>
        <dbReference type="Rhea" id="RHEA-COMP:9622"/>
        <dbReference type="Rhea" id="RHEA-COMP:12672"/>
        <dbReference type="Rhea" id="RHEA-COMP:12673"/>
        <dbReference type="ChEBI" id="CHEBI:15378"/>
        <dbReference type="ChEBI" id="CHEBI:64719"/>
        <dbReference type="ChEBI" id="CHEBI:78442"/>
        <dbReference type="ChEBI" id="CHEBI:78494"/>
        <dbReference type="ChEBI" id="CHEBI:133044"/>
        <dbReference type="EC" id="2.3.2.6"/>
    </reaction>
</comment>
<evidence type="ECO:0000256" key="3">
    <source>
        <dbReference type="ARBA" id="ARBA00022679"/>
    </source>
</evidence>
<evidence type="ECO:0000256" key="8">
    <source>
        <dbReference type="ARBA" id="ARBA00054043"/>
    </source>
</evidence>
<dbReference type="PANTHER" id="PTHR30098">
    <property type="entry name" value="LEUCYL/PHENYLALANYL-TRNA--PROTEIN TRANSFERASE"/>
    <property type="match status" value="1"/>
</dbReference>
<evidence type="ECO:0000256" key="14">
    <source>
        <dbReference type="ARBA" id="ARBA00083640"/>
    </source>
</evidence>
<protein>
    <recommendedName>
        <fullName evidence="11 15">Leucyl/phenylalanyl-tRNA--protein transferase</fullName>
        <ecNumber evidence="10 15">2.3.2.6</ecNumber>
    </recommendedName>
    <alternativeName>
        <fullName evidence="12 15">L/F-transferase</fullName>
    </alternativeName>
    <alternativeName>
        <fullName evidence="13 15">Leucyltransferase</fullName>
    </alternativeName>
    <alternativeName>
        <fullName evidence="14 15">Phenyalanyltransferase</fullName>
    </alternativeName>
</protein>
<evidence type="ECO:0000256" key="15">
    <source>
        <dbReference type="HAMAP-Rule" id="MF_00688"/>
    </source>
</evidence>
<evidence type="ECO:0000256" key="5">
    <source>
        <dbReference type="ARBA" id="ARBA00050607"/>
    </source>
</evidence>
<dbReference type="InterPro" id="IPR016181">
    <property type="entry name" value="Acyl_CoA_acyltransferase"/>
</dbReference>
<dbReference type="AlphaFoldDB" id="T0AT32"/>
<dbReference type="InterPro" id="IPR042221">
    <property type="entry name" value="Leu/Phe-tRNA_Trfase_N"/>
</dbReference>
<dbReference type="Gene3D" id="3.30.70.3550">
    <property type="entry name" value="Leucyl/phenylalanyl-tRNA-protein transferase, N-terminal domain"/>
    <property type="match status" value="1"/>
</dbReference>
<comment type="catalytic activity">
    <reaction evidence="5 15">
        <text>L-phenylalanyl-tRNA(Phe) + an N-terminal L-alpha-aminoacyl-[protein] = an N-terminal L-phenylalanyl-L-alpha-aminoacyl-[protein] + tRNA(Phe)</text>
        <dbReference type="Rhea" id="RHEA:43632"/>
        <dbReference type="Rhea" id="RHEA-COMP:9668"/>
        <dbReference type="Rhea" id="RHEA-COMP:9699"/>
        <dbReference type="Rhea" id="RHEA-COMP:10636"/>
        <dbReference type="Rhea" id="RHEA-COMP:10637"/>
        <dbReference type="ChEBI" id="CHEBI:78442"/>
        <dbReference type="ChEBI" id="CHEBI:78531"/>
        <dbReference type="ChEBI" id="CHEBI:78597"/>
        <dbReference type="ChEBI" id="CHEBI:83561"/>
        <dbReference type="EC" id="2.3.2.6"/>
    </reaction>
</comment>
<keyword evidence="2 15" id="KW-0963">Cytoplasm</keyword>
<dbReference type="STRING" id="1348657.M622_02090"/>
<evidence type="ECO:0000256" key="1">
    <source>
        <dbReference type="ARBA" id="ARBA00004496"/>
    </source>
</evidence>
<evidence type="ECO:0000256" key="10">
    <source>
        <dbReference type="ARBA" id="ARBA00066767"/>
    </source>
</evidence>
<dbReference type="OrthoDB" id="9790282at2"/>
<evidence type="ECO:0000256" key="7">
    <source>
        <dbReference type="ARBA" id="ARBA00051538"/>
    </source>
</evidence>
<evidence type="ECO:0000256" key="4">
    <source>
        <dbReference type="ARBA" id="ARBA00023315"/>
    </source>
</evidence>
<gene>
    <name evidence="15" type="primary">aat</name>
    <name evidence="16" type="ORF">M622_02090</name>
</gene>
<evidence type="ECO:0000256" key="13">
    <source>
        <dbReference type="ARBA" id="ARBA00077165"/>
    </source>
</evidence>
<dbReference type="PANTHER" id="PTHR30098:SF2">
    <property type="entry name" value="LEUCYL_PHENYLALANYL-TRNA--PROTEIN TRANSFERASE"/>
    <property type="match status" value="1"/>
</dbReference>
<dbReference type="Gene3D" id="3.40.630.70">
    <property type="entry name" value="Leucyl/phenylalanyl-tRNA-protein transferase, C-terminal domain"/>
    <property type="match status" value="1"/>
</dbReference>
<dbReference type="EMBL" id="ATJV01000048">
    <property type="protein sequence ID" value="EPZ15984.1"/>
    <property type="molecule type" value="Genomic_DNA"/>
</dbReference>
<dbReference type="PATRIC" id="fig|1348657.5.peg.1396"/>
<comment type="subcellular location">
    <subcellularLocation>
        <location evidence="1 15">Cytoplasm</location>
    </subcellularLocation>
</comment>
<dbReference type="FunFam" id="3.40.630.70:FF:000001">
    <property type="entry name" value="Leucyl/phenylalanyl-tRNA--protein transferase"/>
    <property type="match status" value="1"/>
</dbReference>
<reference evidence="16 17" key="1">
    <citation type="submission" date="2013-06" db="EMBL/GenBank/DDBJ databases">
        <title>Draft genome sequence of Thauera terpenica.</title>
        <authorList>
            <person name="Liu B."/>
            <person name="Frostegard A.H."/>
            <person name="Shapleigh J.P."/>
        </authorList>
    </citation>
    <scope>NUCLEOTIDE SEQUENCE [LARGE SCALE GENOMIC DNA]</scope>
    <source>
        <strain evidence="16 17">58Eu</strain>
    </source>
</reference>
<accession>T0AT32</accession>
<dbReference type="SUPFAM" id="SSF55729">
    <property type="entry name" value="Acyl-CoA N-acyltransferases (Nat)"/>
    <property type="match status" value="1"/>
</dbReference>
<dbReference type="FunFam" id="3.30.70.3550:FF:000001">
    <property type="entry name" value="Leucyl/phenylalanyl-tRNA--protein transferase"/>
    <property type="match status" value="1"/>
</dbReference>
<keyword evidence="3 15" id="KW-0808">Transferase</keyword>
<dbReference type="InterPro" id="IPR042203">
    <property type="entry name" value="Leu/Phe-tRNA_Trfase_C"/>
</dbReference>
<name>T0AT32_9RHOO</name>
<dbReference type="Pfam" id="PF03588">
    <property type="entry name" value="Leu_Phe_trans"/>
    <property type="match status" value="1"/>
</dbReference>
<dbReference type="HAMAP" id="MF_00688">
    <property type="entry name" value="Leu_Phe_trans"/>
    <property type="match status" value="1"/>
</dbReference>
<dbReference type="eggNOG" id="COG2360">
    <property type="taxonomic scope" value="Bacteria"/>
</dbReference>
<proteinExistence type="inferred from homology"/>
<dbReference type="EC" id="2.3.2.6" evidence="10 15"/>
<evidence type="ECO:0000256" key="12">
    <source>
        <dbReference type="ARBA" id="ARBA00077136"/>
    </source>
</evidence>
<keyword evidence="17" id="KW-1185">Reference proteome</keyword>
<evidence type="ECO:0000256" key="2">
    <source>
        <dbReference type="ARBA" id="ARBA00022490"/>
    </source>
</evidence>
<evidence type="ECO:0000256" key="6">
    <source>
        <dbReference type="ARBA" id="ARBA00050652"/>
    </source>
</evidence>
<comment type="function">
    <text evidence="8 15">Functions in the N-end rule pathway of protein degradation where it conjugates Leu, Phe and, less efficiently, Met from aminoacyl-tRNAs to the N-termini of proteins containing an N-terminal arginine or lysine.</text>
</comment>
<evidence type="ECO:0000256" key="11">
    <source>
        <dbReference type="ARBA" id="ARBA00074372"/>
    </source>
</evidence>
<dbReference type="InterPro" id="IPR004616">
    <property type="entry name" value="Leu/Phe-tRNA_Trfase"/>
</dbReference>
<sequence>MIPWLEGAPGFPPLEQALTEPNGLLAAGGALEPQWLLTAYRQGIFPWYSPGEPILWWSPDPRLVLLPDELHISRSLRKTLRRRPFELRVDSAFSAVIEACAAPRAPATGTWISAEMRAAYLAMHELGYAHSVECWRDGRLVGGLYGMALGRVFFGESMFSLATDASKVAFAHLVRFLRTQGYAIIDCQMKTAHLMSLGAREITRQQFLDMLDQHACAPRSLHRWPAASLADMDWN</sequence>
<dbReference type="GO" id="GO:0005737">
    <property type="term" value="C:cytoplasm"/>
    <property type="evidence" value="ECO:0007669"/>
    <property type="project" value="UniProtKB-SubCell"/>
</dbReference>
<evidence type="ECO:0000313" key="17">
    <source>
        <dbReference type="Proteomes" id="UP000015455"/>
    </source>
</evidence>
<comment type="catalytic activity">
    <reaction evidence="7 15">
        <text>N-terminal L-lysyl-[protein] + L-leucyl-tRNA(Leu) = N-terminal L-leucyl-L-lysyl-[protein] + tRNA(Leu) + H(+)</text>
        <dbReference type="Rhea" id="RHEA:12340"/>
        <dbReference type="Rhea" id="RHEA-COMP:9613"/>
        <dbReference type="Rhea" id="RHEA-COMP:9622"/>
        <dbReference type="Rhea" id="RHEA-COMP:12670"/>
        <dbReference type="Rhea" id="RHEA-COMP:12671"/>
        <dbReference type="ChEBI" id="CHEBI:15378"/>
        <dbReference type="ChEBI" id="CHEBI:65249"/>
        <dbReference type="ChEBI" id="CHEBI:78442"/>
        <dbReference type="ChEBI" id="CHEBI:78494"/>
        <dbReference type="ChEBI" id="CHEBI:133043"/>
        <dbReference type="EC" id="2.3.2.6"/>
    </reaction>
</comment>
<keyword evidence="4 15" id="KW-0012">Acyltransferase</keyword>
<dbReference type="NCBIfam" id="TIGR00667">
    <property type="entry name" value="aat"/>
    <property type="match status" value="1"/>
</dbReference>
<evidence type="ECO:0000313" key="16">
    <source>
        <dbReference type="EMBL" id="EPZ15984.1"/>
    </source>
</evidence>
<organism evidence="16 17">
    <name type="scientific">Thauera terpenica 58Eu</name>
    <dbReference type="NCBI Taxonomy" id="1348657"/>
    <lineage>
        <taxon>Bacteria</taxon>
        <taxon>Pseudomonadati</taxon>
        <taxon>Pseudomonadota</taxon>
        <taxon>Betaproteobacteria</taxon>
        <taxon>Rhodocyclales</taxon>
        <taxon>Zoogloeaceae</taxon>
        <taxon>Thauera</taxon>
    </lineage>
</organism>
<evidence type="ECO:0000256" key="9">
    <source>
        <dbReference type="ARBA" id="ARBA00061535"/>
    </source>
</evidence>
<dbReference type="RefSeq" id="WP_021248825.1">
    <property type="nucleotide sequence ID" value="NZ_ATJV01000048.1"/>
</dbReference>